<dbReference type="SUPFAM" id="SSF53623">
    <property type="entry name" value="MurD-like peptide ligases, catalytic domain"/>
    <property type="match status" value="1"/>
</dbReference>
<dbReference type="NCBIfam" id="NF008101">
    <property type="entry name" value="PRK10846.1"/>
    <property type="match status" value="1"/>
</dbReference>
<dbReference type="PROSITE" id="PS01011">
    <property type="entry name" value="FOLYLPOLYGLU_SYNT_1"/>
    <property type="match status" value="1"/>
</dbReference>
<comment type="catalytic activity">
    <reaction evidence="22">
        <text>7,8-dihydropteroate + L-glutamate + ATP = 7,8-dihydrofolate + ADP + phosphate + H(+)</text>
        <dbReference type="Rhea" id="RHEA:23584"/>
        <dbReference type="ChEBI" id="CHEBI:15378"/>
        <dbReference type="ChEBI" id="CHEBI:17839"/>
        <dbReference type="ChEBI" id="CHEBI:29985"/>
        <dbReference type="ChEBI" id="CHEBI:30616"/>
        <dbReference type="ChEBI" id="CHEBI:43474"/>
        <dbReference type="ChEBI" id="CHEBI:57451"/>
        <dbReference type="ChEBI" id="CHEBI:456216"/>
        <dbReference type="EC" id="6.3.2.12"/>
    </reaction>
</comment>
<evidence type="ECO:0000259" key="24">
    <source>
        <dbReference type="Pfam" id="PF02875"/>
    </source>
</evidence>
<evidence type="ECO:0000256" key="13">
    <source>
        <dbReference type="ARBA" id="ARBA00022840"/>
    </source>
</evidence>
<accession>A0A369CER8</accession>
<dbReference type="Gene3D" id="3.40.1190.10">
    <property type="entry name" value="Mur-like, catalytic domain"/>
    <property type="match status" value="1"/>
</dbReference>
<dbReference type="GO" id="GO:0046656">
    <property type="term" value="P:folic acid biosynthetic process"/>
    <property type="evidence" value="ECO:0007669"/>
    <property type="project" value="UniProtKB-KW"/>
</dbReference>
<keyword evidence="13 23" id="KW-0067">ATP-binding</keyword>
<dbReference type="GO" id="GO:0008841">
    <property type="term" value="F:dihydrofolate synthase activity"/>
    <property type="evidence" value="ECO:0007669"/>
    <property type="project" value="UniProtKB-EC"/>
</dbReference>
<comment type="pathway">
    <text evidence="4">Cofactor biosynthesis; tetrahydrofolylpolyglutamate biosynthesis.</text>
</comment>
<name>A0A369CER8_9GAMM</name>
<keyword evidence="11" id="KW-0479">Metal-binding</keyword>
<dbReference type="Pfam" id="PF02875">
    <property type="entry name" value="Mur_ligase_C"/>
    <property type="match status" value="1"/>
</dbReference>
<dbReference type="OrthoDB" id="9809356at2"/>
<evidence type="ECO:0000256" key="17">
    <source>
        <dbReference type="ARBA" id="ARBA00030592"/>
    </source>
</evidence>
<feature type="domain" description="Mur ligase C-terminal" evidence="24">
    <location>
        <begin position="284"/>
        <end position="405"/>
    </location>
</feature>
<dbReference type="GO" id="GO:0005737">
    <property type="term" value="C:cytoplasm"/>
    <property type="evidence" value="ECO:0007669"/>
    <property type="project" value="TreeGrafter"/>
</dbReference>
<comment type="similarity">
    <text evidence="5 23">Belongs to the folylpolyglutamate synthase family.</text>
</comment>
<feature type="domain" description="Mur ligase central" evidence="25">
    <location>
        <begin position="48"/>
        <end position="188"/>
    </location>
</feature>
<keyword evidence="12 23" id="KW-0547">Nucleotide-binding</keyword>
<evidence type="ECO:0000256" key="14">
    <source>
        <dbReference type="ARBA" id="ARBA00022842"/>
    </source>
</evidence>
<evidence type="ECO:0000256" key="3">
    <source>
        <dbReference type="ARBA" id="ARBA00004799"/>
    </source>
</evidence>
<keyword evidence="14" id="KW-0460">Magnesium</keyword>
<gene>
    <name evidence="26" type="ORF">DFQ59_102533</name>
</gene>
<evidence type="ECO:0000256" key="8">
    <source>
        <dbReference type="ARBA" id="ARBA00013025"/>
    </source>
</evidence>
<keyword evidence="15" id="KW-0289">Folate biosynthesis</keyword>
<dbReference type="InterPro" id="IPR013221">
    <property type="entry name" value="Mur_ligase_cen"/>
</dbReference>
<comment type="catalytic activity">
    <reaction evidence="21">
        <text>(6R)-5,10-methylenetetrahydrofolyl-(gamma-L-Glu)(n) + L-glutamate + ATP = (6R)-5,10-methylenetetrahydrofolyl-(gamma-L-Glu)(n+1) + ADP + phosphate + H(+)</text>
        <dbReference type="Rhea" id="RHEA:51912"/>
        <dbReference type="Rhea" id="RHEA-COMP:13257"/>
        <dbReference type="Rhea" id="RHEA-COMP:13258"/>
        <dbReference type="ChEBI" id="CHEBI:15378"/>
        <dbReference type="ChEBI" id="CHEBI:29985"/>
        <dbReference type="ChEBI" id="CHEBI:30616"/>
        <dbReference type="ChEBI" id="CHEBI:43474"/>
        <dbReference type="ChEBI" id="CHEBI:136572"/>
        <dbReference type="ChEBI" id="CHEBI:456216"/>
        <dbReference type="EC" id="6.3.2.17"/>
    </reaction>
</comment>
<evidence type="ECO:0000256" key="23">
    <source>
        <dbReference type="PIRNR" id="PIRNR001563"/>
    </source>
</evidence>
<dbReference type="GO" id="GO:0046872">
    <property type="term" value="F:metal ion binding"/>
    <property type="evidence" value="ECO:0007669"/>
    <property type="project" value="UniProtKB-KW"/>
</dbReference>
<comment type="pathway">
    <text evidence="3">Cofactor biosynthesis; tetrahydrofolate biosynthesis; 7,8-dihydrofolate from 2-amino-4-hydroxy-6-hydroxymethyl-7,8-dihydropteridine diphosphate and 4-aminobenzoate: step 2/2.</text>
</comment>
<evidence type="ECO:0000256" key="20">
    <source>
        <dbReference type="ARBA" id="ARBA00047808"/>
    </source>
</evidence>
<evidence type="ECO:0000256" key="2">
    <source>
        <dbReference type="ARBA" id="ARBA00002714"/>
    </source>
</evidence>
<evidence type="ECO:0000256" key="12">
    <source>
        <dbReference type="ARBA" id="ARBA00022741"/>
    </source>
</evidence>
<keyword evidence="10 23" id="KW-0436">Ligase</keyword>
<dbReference type="SUPFAM" id="SSF53244">
    <property type="entry name" value="MurD-like peptide ligases, peptide-binding domain"/>
    <property type="match status" value="1"/>
</dbReference>
<dbReference type="GO" id="GO:0046654">
    <property type="term" value="P:tetrahydrofolate biosynthetic process"/>
    <property type="evidence" value="ECO:0007669"/>
    <property type="project" value="UniProtKB-UniPathway"/>
</dbReference>
<reference evidence="26 27" key="1">
    <citation type="submission" date="2018-07" db="EMBL/GenBank/DDBJ databases">
        <title>Genomic Encyclopedia of Type Strains, Phase IV (KMG-IV): sequencing the most valuable type-strain genomes for metagenomic binning, comparative biology and taxonomic classification.</title>
        <authorList>
            <person name="Goeker M."/>
        </authorList>
    </citation>
    <scope>NUCLEOTIDE SEQUENCE [LARGE SCALE GENOMIC DNA]</scope>
    <source>
        <strain evidence="26 27">DSM 26407</strain>
    </source>
</reference>
<evidence type="ECO:0000313" key="27">
    <source>
        <dbReference type="Proteomes" id="UP000252707"/>
    </source>
</evidence>
<comment type="cofactor">
    <cofactor evidence="1">
        <name>Mg(2+)</name>
        <dbReference type="ChEBI" id="CHEBI:18420"/>
    </cofactor>
</comment>
<proteinExistence type="inferred from homology"/>
<dbReference type="PANTHER" id="PTHR11136">
    <property type="entry name" value="FOLYLPOLYGLUTAMATE SYNTHASE-RELATED"/>
    <property type="match status" value="1"/>
</dbReference>
<evidence type="ECO:0000259" key="25">
    <source>
        <dbReference type="Pfam" id="PF08245"/>
    </source>
</evidence>
<evidence type="ECO:0000256" key="1">
    <source>
        <dbReference type="ARBA" id="ARBA00001946"/>
    </source>
</evidence>
<comment type="caution">
    <text evidence="26">The sequence shown here is derived from an EMBL/GenBank/DDBJ whole genome shotgun (WGS) entry which is preliminary data.</text>
</comment>
<comment type="subunit">
    <text evidence="6">Monomer.</text>
</comment>
<dbReference type="Pfam" id="PF08245">
    <property type="entry name" value="Mur_ligase_M"/>
    <property type="match status" value="1"/>
</dbReference>
<evidence type="ECO:0000256" key="16">
    <source>
        <dbReference type="ARBA" id="ARBA00030048"/>
    </source>
</evidence>
<dbReference type="EC" id="6.3.2.17" evidence="8"/>
<evidence type="ECO:0000256" key="7">
    <source>
        <dbReference type="ARBA" id="ARBA00013023"/>
    </source>
</evidence>
<comment type="catalytic activity">
    <reaction evidence="20">
        <text>10-formyltetrahydrofolyl-(gamma-L-Glu)(n) + L-glutamate + ATP = 10-formyltetrahydrofolyl-(gamma-L-Glu)(n+1) + ADP + phosphate + H(+)</text>
        <dbReference type="Rhea" id="RHEA:51904"/>
        <dbReference type="Rhea" id="RHEA-COMP:13088"/>
        <dbReference type="Rhea" id="RHEA-COMP:14300"/>
        <dbReference type="ChEBI" id="CHEBI:15378"/>
        <dbReference type="ChEBI" id="CHEBI:29985"/>
        <dbReference type="ChEBI" id="CHEBI:30616"/>
        <dbReference type="ChEBI" id="CHEBI:43474"/>
        <dbReference type="ChEBI" id="CHEBI:134413"/>
        <dbReference type="ChEBI" id="CHEBI:456216"/>
        <dbReference type="EC" id="6.3.2.17"/>
    </reaction>
</comment>
<dbReference type="PIRSF" id="PIRSF001563">
    <property type="entry name" value="Folylpolyglu_synth"/>
    <property type="match status" value="1"/>
</dbReference>
<evidence type="ECO:0000256" key="22">
    <source>
        <dbReference type="ARBA" id="ARBA00049161"/>
    </source>
</evidence>
<evidence type="ECO:0000256" key="10">
    <source>
        <dbReference type="ARBA" id="ARBA00022598"/>
    </source>
</evidence>
<evidence type="ECO:0000256" key="19">
    <source>
        <dbReference type="ARBA" id="ARBA00047493"/>
    </source>
</evidence>
<dbReference type="Gene3D" id="3.90.190.20">
    <property type="entry name" value="Mur ligase, C-terminal domain"/>
    <property type="match status" value="1"/>
</dbReference>
<dbReference type="GO" id="GO:0004326">
    <property type="term" value="F:tetrahydrofolylpolyglutamate synthase activity"/>
    <property type="evidence" value="ECO:0007669"/>
    <property type="project" value="UniProtKB-EC"/>
</dbReference>
<dbReference type="EC" id="6.3.2.12" evidence="7"/>
<dbReference type="InterPro" id="IPR004101">
    <property type="entry name" value="Mur_ligase_C"/>
</dbReference>
<evidence type="ECO:0000256" key="15">
    <source>
        <dbReference type="ARBA" id="ARBA00022909"/>
    </source>
</evidence>
<evidence type="ECO:0000256" key="5">
    <source>
        <dbReference type="ARBA" id="ARBA00008276"/>
    </source>
</evidence>
<evidence type="ECO:0000256" key="6">
    <source>
        <dbReference type="ARBA" id="ARBA00011245"/>
    </source>
</evidence>
<evidence type="ECO:0000256" key="18">
    <source>
        <dbReference type="ARBA" id="ARBA00032510"/>
    </source>
</evidence>
<dbReference type="AlphaFoldDB" id="A0A369CER8"/>
<dbReference type="RefSeq" id="WP_114278985.1">
    <property type="nucleotide sequence ID" value="NZ_QPJY01000002.1"/>
</dbReference>
<dbReference type="PANTHER" id="PTHR11136:SF0">
    <property type="entry name" value="DIHYDROFOLATE SYNTHETASE-RELATED"/>
    <property type="match status" value="1"/>
</dbReference>
<dbReference type="UniPathway" id="UPA00077">
    <property type="reaction ID" value="UER00157"/>
</dbReference>
<dbReference type="FunFam" id="3.40.1190.10:FF:000004">
    <property type="entry name" value="Dihydrofolate synthase/folylpolyglutamate synthase"/>
    <property type="match status" value="1"/>
</dbReference>
<evidence type="ECO:0000256" key="11">
    <source>
        <dbReference type="ARBA" id="ARBA00022723"/>
    </source>
</evidence>
<organism evidence="26 27">
    <name type="scientific">Thioalbus denitrificans</name>
    <dbReference type="NCBI Taxonomy" id="547122"/>
    <lineage>
        <taxon>Bacteria</taxon>
        <taxon>Pseudomonadati</taxon>
        <taxon>Pseudomonadota</taxon>
        <taxon>Gammaproteobacteria</taxon>
        <taxon>Chromatiales</taxon>
        <taxon>Ectothiorhodospiraceae</taxon>
        <taxon>Thioalbus</taxon>
    </lineage>
</organism>
<dbReference type="InterPro" id="IPR036565">
    <property type="entry name" value="Mur-like_cat_sf"/>
</dbReference>
<dbReference type="Proteomes" id="UP000252707">
    <property type="component" value="Unassembled WGS sequence"/>
</dbReference>
<dbReference type="NCBIfam" id="TIGR01499">
    <property type="entry name" value="folC"/>
    <property type="match status" value="1"/>
</dbReference>
<protein>
    <recommendedName>
        <fullName evidence="9">Dihydrofolate synthase/folylpolyglutamate synthase</fullName>
        <ecNumber evidence="7">6.3.2.12</ecNumber>
        <ecNumber evidence="8">6.3.2.17</ecNumber>
    </recommendedName>
    <alternativeName>
        <fullName evidence="18">Folylpoly-gamma-glutamate synthetase-dihydrofolate synthetase</fullName>
    </alternativeName>
    <alternativeName>
        <fullName evidence="16">Folylpolyglutamate synthetase</fullName>
    </alternativeName>
    <alternativeName>
        <fullName evidence="17">Tetrahydrofolylpolyglutamate synthase</fullName>
    </alternativeName>
</protein>
<dbReference type="InterPro" id="IPR036615">
    <property type="entry name" value="Mur_ligase_C_dom_sf"/>
</dbReference>
<evidence type="ECO:0000256" key="21">
    <source>
        <dbReference type="ARBA" id="ARBA00049035"/>
    </source>
</evidence>
<dbReference type="InterPro" id="IPR001645">
    <property type="entry name" value="Folylpolyglutamate_synth"/>
</dbReference>
<comment type="catalytic activity">
    <reaction evidence="19">
        <text>(6S)-5,6,7,8-tetrahydrofolyl-(gamma-L-Glu)(n) + L-glutamate + ATP = (6S)-5,6,7,8-tetrahydrofolyl-(gamma-L-Glu)(n+1) + ADP + phosphate + H(+)</text>
        <dbReference type="Rhea" id="RHEA:10580"/>
        <dbReference type="Rhea" id="RHEA-COMP:14738"/>
        <dbReference type="Rhea" id="RHEA-COMP:14740"/>
        <dbReference type="ChEBI" id="CHEBI:15378"/>
        <dbReference type="ChEBI" id="CHEBI:29985"/>
        <dbReference type="ChEBI" id="CHEBI:30616"/>
        <dbReference type="ChEBI" id="CHEBI:43474"/>
        <dbReference type="ChEBI" id="CHEBI:141005"/>
        <dbReference type="ChEBI" id="CHEBI:456216"/>
        <dbReference type="EC" id="6.3.2.17"/>
    </reaction>
</comment>
<dbReference type="GO" id="GO:0005524">
    <property type="term" value="F:ATP binding"/>
    <property type="evidence" value="ECO:0007669"/>
    <property type="project" value="UniProtKB-KW"/>
</dbReference>
<dbReference type="InterPro" id="IPR018109">
    <property type="entry name" value="Folylpolyglutamate_synth_CS"/>
</dbReference>
<keyword evidence="27" id="KW-1185">Reference proteome</keyword>
<evidence type="ECO:0000256" key="9">
    <source>
        <dbReference type="ARBA" id="ARBA00019357"/>
    </source>
</evidence>
<evidence type="ECO:0000313" key="26">
    <source>
        <dbReference type="EMBL" id="RCX32173.1"/>
    </source>
</evidence>
<dbReference type="EMBL" id="QPJY01000002">
    <property type="protein sequence ID" value="RCX32173.1"/>
    <property type="molecule type" value="Genomic_DNA"/>
</dbReference>
<comment type="function">
    <text evidence="2">Functions in two distinct reactions of the de novo folate biosynthetic pathway. Catalyzes the addition of a glutamate residue to dihydropteroate (7,8-dihydropteroate or H2Pte) to form dihydrofolate (7,8-dihydrofolate monoglutamate or H2Pte-Glu). Also catalyzes successive additions of L-glutamate to tetrahydrofolate or 10-formyltetrahydrofolate or 5,10-methylenetetrahydrofolate, leading to folylpolyglutamate derivatives.</text>
</comment>
<evidence type="ECO:0000256" key="4">
    <source>
        <dbReference type="ARBA" id="ARBA00005150"/>
    </source>
</evidence>
<sequence>MNSARGLREWLERLERLHPREIELGLERVGEVWRRLGPAQVPFVTVTVGGTNGKGSVVRLMESVLLAAGRRVGAYTSPHLLRYNERIRIGGTEVPDDALCAAFERVESARGETSLTYFEFGTLAALDLFVRAGVEVAVLEVGLGGRLDAVNLVEPDVAVVTSVDIDHTDWLGETREAIGREKAGIFRAGRPAVCGDPEPPASLLAHARATGARLYRAGAHFRFRETGRDWSWNAGEIQLTGLPRPRLELQNAATALMALACLPERVVVSEEAVRQGLTDTSLPGRFQVIDGEVPVILDVAHNPAAATRLAERLAATDCDGRTLAVVAMLADKDGCGTLGALTDRIDAWFPAGLEGARGAPASRLEDCLSTLGAEVSGGHPHVADALDAALADARPGDRVLVFGSFRTVAEAMERIL</sequence>